<dbReference type="Pfam" id="PF25917">
    <property type="entry name" value="BSH_RND"/>
    <property type="match status" value="1"/>
</dbReference>
<dbReference type="OrthoDB" id="9806939at2"/>
<dbReference type="EMBL" id="FPBX01000015">
    <property type="protein sequence ID" value="SFU70384.1"/>
    <property type="molecule type" value="Genomic_DNA"/>
</dbReference>
<dbReference type="SUPFAM" id="SSF111369">
    <property type="entry name" value="HlyD-like secretion proteins"/>
    <property type="match status" value="1"/>
</dbReference>
<dbReference type="Gene3D" id="2.40.50.100">
    <property type="match status" value="1"/>
</dbReference>
<dbReference type="PANTHER" id="PTHR30469:SF15">
    <property type="entry name" value="HLYD FAMILY OF SECRETION PROTEINS"/>
    <property type="match status" value="1"/>
</dbReference>
<dbReference type="InterPro" id="IPR006143">
    <property type="entry name" value="RND_pump_MFP"/>
</dbReference>
<dbReference type="NCBIfam" id="TIGR01730">
    <property type="entry name" value="RND_mfp"/>
    <property type="match status" value="1"/>
</dbReference>
<feature type="domain" description="CzcB-like C-terminal circularly permuted SH3-like" evidence="4">
    <location>
        <begin position="308"/>
        <end position="359"/>
    </location>
</feature>
<keyword evidence="6" id="KW-1185">Reference proteome</keyword>
<feature type="coiled-coil region" evidence="2">
    <location>
        <begin position="149"/>
        <end position="183"/>
    </location>
</feature>
<dbReference type="GO" id="GO:0015562">
    <property type="term" value="F:efflux transmembrane transporter activity"/>
    <property type="evidence" value="ECO:0007669"/>
    <property type="project" value="TreeGrafter"/>
</dbReference>
<comment type="similarity">
    <text evidence="1">Belongs to the membrane fusion protein (MFP) (TC 8.A.1) family.</text>
</comment>
<dbReference type="Proteomes" id="UP000183656">
    <property type="component" value="Unassembled WGS sequence"/>
</dbReference>
<dbReference type="RefSeq" id="WP_054257414.1">
    <property type="nucleotide sequence ID" value="NZ_CYIG01000039.1"/>
</dbReference>
<protein>
    <submittedName>
        <fullName evidence="5">RND family efflux transporter, MFP subunit</fullName>
    </submittedName>
</protein>
<accession>A0A1I7IBS8</accession>
<reference evidence="5 6" key="1">
    <citation type="submission" date="2016-10" db="EMBL/GenBank/DDBJ databases">
        <authorList>
            <person name="de Groot N.N."/>
        </authorList>
    </citation>
    <scope>NUCLEOTIDE SEQUENCE [LARGE SCALE GENOMIC DNA]</scope>
    <source>
        <strain evidence="5 6">R-24608</strain>
    </source>
</reference>
<dbReference type="STRING" id="343013.SAMN04489707_101570"/>
<dbReference type="InterPro" id="IPR058625">
    <property type="entry name" value="MdtA-like_BSH"/>
</dbReference>
<dbReference type="InterPro" id="IPR058649">
    <property type="entry name" value="CzcB_C"/>
</dbReference>
<evidence type="ECO:0000313" key="6">
    <source>
        <dbReference type="Proteomes" id="UP000183656"/>
    </source>
</evidence>
<dbReference type="Gene3D" id="2.40.420.20">
    <property type="match status" value="1"/>
</dbReference>
<evidence type="ECO:0000259" key="3">
    <source>
        <dbReference type="Pfam" id="PF25917"/>
    </source>
</evidence>
<proteinExistence type="inferred from homology"/>
<evidence type="ECO:0000256" key="2">
    <source>
        <dbReference type="SAM" id="Coils"/>
    </source>
</evidence>
<dbReference type="GO" id="GO:1990281">
    <property type="term" value="C:efflux pump complex"/>
    <property type="evidence" value="ECO:0007669"/>
    <property type="project" value="TreeGrafter"/>
</dbReference>
<dbReference type="Gene3D" id="2.40.30.170">
    <property type="match status" value="1"/>
</dbReference>
<gene>
    <name evidence="5" type="ORF">SAMN04489707_101570</name>
</gene>
<dbReference type="AlphaFoldDB" id="A0A1I7IBS8"/>
<sequence>MTFPTLQRRTVALAALLLPLAGLLGYVALRSGPLAPVAVTEAEVRSQVLRPALFGIGTVEARQTYRIGPTAAGRLQHLAVDVGDAVRAGQTLGAMDPVDLDERIRAQEAAYKRAEAAVREASARQAFAAAQAQRYAQLEVARSTSEETVQLKRQELAVADAALAAAREEAARVQADTAALRSQRSHLRLLAPADGVVTVRDAEPGSTVLAGQAVLEVVAPHSLWVHLRIDQASAAGLVAGLPAQVHLRSHPGAPLPGRVLRVEPKADAVTEETLAKVVFTQLPTPLPPLGELAEVSVDLPALPATPVVPNAALQRLGALRGVWRHGPGGLHFTPVTTGRADLEGNVQILQGLEAGDRIIVYSEKALTPRTRVRVESQLVKAQP</sequence>
<evidence type="ECO:0000256" key="1">
    <source>
        <dbReference type="ARBA" id="ARBA00009477"/>
    </source>
</evidence>
<keyword evidence="2" id="KW-0175">Coiled coil</keyword>
<name>A0A1I7IBS8_9BURK</name>
<organism evidence="5 6">
    <name type="scientific">Paenacidovorax caeni</name>
    <dbReference type="NCBI Taxonomy" id="343013"/>
    <lineage>
        <taxon>Bacteria</taxon>
        <taxon>Pseudomonadati</taxon>
        <taxon>Pseudomonadota</taxon>
        <taxon>Betaproteobacteria</taxon>
        <taxon>Burkholderiales</taxon>
        <taxon>Comamonadaceae</taxon>
        <taxon>Paenacidovorax</taxon>
    </lineage>
</organism>
<evidence type="ECO:0000313" key="5">
    <source>
        <dbReference type="EMBL" id="SFU70384.1"/>
    </source>
</evidence>
<feature type="domain" description="Multidrug resistance protein MdtA-like barrel-sandwich hybrid" evidence="3">
    <location>
        <begin position="66"/>
        <end position="218"/>
    </location>
</feature>
<dbReference type="Gene3D" id="1.10.287.470">
    <property type="entry name" value="Helix hairpin bin"/>
    <property type="match status" value="1"/>
</dbReference>
<dbReference type="Pfam" id="PF25975">
    <property type="entry name" value="CzcB_C"/>
    <property type="match status" value="1"/>
</dbReference>
<evidence type="ECO:0000259" key="4">
    <source>
        <dbReference type="Pfam" id="PF25975"/>
    </source>
</evidence>
<dbReference type="PANTHER" id="PTHR30469">
    <property type="entry name" value="MULTIDRUG RESISTANCE PROTEIN MDTA"/>
    <property type="match status" value="1"/>
</dbReference>